<sequence length="57" mass="6240">RREVQLAISRRGVAAVGPRLRPRRRLADACRAVAGGGMSYRNVCCCDGPSQREGVER</sequence>
<evidence type="ECO:0000313" key="1">
    <source>
        <dbReference type="EMBL" id="KKK89202.1"/>
    </source>
</evidence>
<feature type="non-terminal residue" evidence="1">
    <location>
        <position position="1"/>
    </location>
</feature>
<name>A0A0F8Z5Y5_9ZZZZ</name>
<organism evidence="1">
    <name type="scientific">marine sediment metagenome</name>
    <dbReference type="NCBI Taxonomy" id="412755"/>
    <lineage>
        <taxon>unclassified sequences</taxon>
        <taxon>metagenomes</taxon>
        <taxon>ecological metagenomes</taxon>
    </lineage>
</organism>
<comment type="caution">
    <text evidence="1">The sequence shown here is derived from an EMBL/GenBank/DDBJ whole genome shotgun (WGS) entry which is preliminary data.</text>
</comment>
<gene>
    <name evidence="1" type="ORF">LCGC14_2735440</name>
</gene>
<protein>
    <submittedName>
        <fullName evidence="1">Uncharacterized protein</fullName>
    </submittedName>
</protein>
<dbReference type="EMBL" id="LAZR01049627">
    <property type="protein sequence ID" value="KKK89202.1"/>
    <property type="molecule type" value="Genomic_DNA"/>
</dbReference>
<dbReference type="AlphaFoldDB" id="A0A0F8Z5Y5"/>
<accession>A0A0F8Z5Y5</accession>
<proteinExistence type="predicted"/>
<reference evidence="1" key="1">
    <citation type="journal article" date="2015" name="Nature">
        <title>Complex archaea that bridge the gap between prokaryotes and eukaryotes.</title>
        <authorList>
            <person name="Spang A."/>
            <person name="Saw J.H."/>
            <person name="Jorgensen S.L."/>
            <person name="Zaremba-Niedzwiedzka K."/>
            <person name="Martijn J."/>
            <person name="Lind A.E."/>
            <person name="van Eijk R."/>
            <person name="Schleper C."/>
            <person name="Guy L."/>
            <person name="Ettema T.J."/>
        </authorList>
    </citation>
    <scope>NUCLEOTIDE SEQUENCE</scope>
</reference>